<reference evidence="3" key="1">
    <citation type="journal article" date="2019" name="Int. J. Syst. Evol. Microbiol.">
        <title>The Global Catalogue of Microorganisms (GCM) 10K type strain sequencing project: providing services to taxonomists for standard genome sequencing and annotation.</title>
        <authorList>
            <consortium name="The Broad Institute Genomics Platform"/>
            <consortium name="The Broad Institute Genome Sequencing Center for Infectious Disease"/>
            <person name="Wu L."/>
            <person name="Ma J."/>
        </authorList>
    </citation>
    <scope>NUCLEOTIDE SEQUENCE [LARGE SCALE GENOMIC DNA]</scope>
    <source>
        <strain evidence="3">KCTC 52168</strain>
    </source>
</reference>
<protein>
    <submittedName>
        <fullName evidence="2">Uncharacterized protein</fullName>
    </submittedName>
</protein>
<name>A0ABV7H322_9BURK</name>
<evidence type="ECO:0000256" key="1">
    <source>
        <dbReference type="SAM" id="MobiDB-lite"/>
    </source>
</evidence>
<accession>A0ABV7H322</accession>
<dbReference type="EMBL" id="JBHRTI010000003">
    <property type="protein sequence ID" value="MFC3146875.1"/>
    <property type="molecule type" value="Genomic_DNA"/>
</dbReference>
<dbReference type="Proteomes" id="UP001595556">
    <property type="component" value="Unassembled WGS sequence"/>
</dbReference>
<feature type="region of interest" description="Disordered" evidence="1">
    <location>
        <begin position="37"/>
        <end position="56"/>
    </location>
</feature>
<gene>
    <name evidence="2" type="ORF">ACFOEN_04370</name>
</gene>
<evidence type="ECO:0000313" key="3">
    <source>
        <dbReference type="Proteomes" id="UP001595556"/>
    </source>
</evidence>
<proteinExistence type="predicted"/>
<organism evidence="2 3">
    <name type="scientific">Piscinibacterium candidicorallinum</name>
    <dbReference type="NCBI Taxonomy" id="1793872"/>
    <lineage>
        <taxon>Bacteria</taxon>
        <taxon>Pseudomonadati</taxon>
        <taxon>Pseudomonadota</taxon>
        <taxon>Betaproteobacteria</taxon>
        <taxon>Burkholderiales</taxon>
        <taxon>Piscinibacterium</taxon>
    </lineage>
</organism>
<dbReference type="RefSeq" id="WP_377302598.1">
    <property type="nucleotide sequence ID" value="NZ_CP180191.1"/>
</dbReference>
<comment type="caution">
    <text evidence="2">The sequence shown here is derived from an EMBL/GenBank/DDBJ whole genome shotgun (WGS) entry which is preliminary data.</text>
</comment>
<evidence type="ECO:0000313" key="2">
    <source>
        <dbReference type="EMBL" id="MFC3146875.1"/>
    </source>
</evidence>
<keyword evidence="3" id="KW-1185">Reference proteome</keyword>
<sequence>MEEEVVVAAVVEAVVEAVEEEVEEEVEGEAAAVVATGSSLRGRKVSPTRMRSSQLR</sequence>